<feature type="non-terminal residue" evidence="1">
    <location>
        <position position="76"/>
    </location>
</feature>
<protein>
    <submittedName>
        <fullName evidence="1">5640_t:CDS:1</fullName>
    </submittedName>
</protein>
<comment type="caution">
    <text evidence="1">The sequence shown here is derived from an EMBL/GenBank/DDBJ whole genome shotgun (WGS) entry which is preliminary data.</text>
</comment>
<evidence type="ECO:0000313" key="1">
    <source>
        <dbReference type="EMBL" id="CAG8787101.1"/>
    </source>
</evidence>
<feature type="non-terminal residue" evidence="1">
    <location>
        <position position="1"/>
    </location>
</feature>
<name>A0A9N9JLP5_9GLOM</name>
<proteinExistence type="predicted"/>
<evidence type="ECO:0000313" key="2">
    <source>
        <dbReference type="Proteomes" id="UP000789396"/>
    </source>
</evidence>
<dbReference type="AlphaFoldDB" id="A0A9N9JLP5"/>
<dbReference type="EMBL" id="CAJVPZ010057615">
    <property type="protein sequence ID" value="CAG8787101.1"/>
    <property type="molecule type" value="Genomic_DNA"/>
</dbReference>
<keyword evidence="2" id="KW-1185">Reference proteome</keyword>
<gene>
    <name evidence="1" type="ORF">RFULGI_LOCUS16358</name>
</gene>
<accession>A0A9N9JLP5</accession>
<reference evidence="1" key="1">
    <citation type="submission" date="2021-06" db="EMBL/GenBank/DDBJ databases">
        <authorList>
            <person name="Kallberg Y."/>
            <person name="Tangrot J."/>
            <person name="Rosling A."/>
        </authorList>
    </citation>
    <scope>NUCLEOTIDE SEQUENCE</scope>
    <source>
        <strain evidence="1">IN212</strain>
    </source>
</reference>
<dbReference type="Proteomes" id="UP000789396">
    <property type="component" value="Unassembled WGS sequence"/>
</dbReference>
<sequence>TNKHQHNDQHSLVVIDEIQNFVEARWISAPKAIYLRDQQRINFNENIPLERFIEADQNQQTTLTKYFKMNAQDPDV</sequence>
<dbReference type="OrthoDB" id="2446745at2759"/>
<organism evidence="1 2">
    <name type="scientific">Racocetra fulgida</name>
    <dbReference type="NCBI Taxonomy" id="60492"/>
    <lineage>
        <taxon>Eukaryota</taxon>
        <taxon>Fungi</taxon>
        <taxon>Fungi incertae sedis</taxon>
        <taxon>Mucoromycota</taxon>
        <taxon>Glomeromycotina</taxon>
        <taxon>Glomeromycetes</taxon>
        <taxon>Diversisporales</taxon>
        <taxon>Gigasporaceae</taxon>
        <taxon>Racocetra</taxon>
    </lineage>
</organism>